<evidence type="ECO:0000313" key="2">
    <source>
        <dbReference type="Proteomes" id="UP000680638"/>
    </source>
</evidence>
<dbReference type="RefSeq" id="WP_212950327.1">
    <property type="nucleotide sequence ID" value="NZ_BORW01000013.1"/>
</dbReference>
<evidence type="ECO:0000313" key="1">
    <source>
        <dbReference type="EMBL" id="GIO67960.1"/>
    </source>
</evidence>
<reference evidence="1 2" key="1">
    <citation type="submission" date="2021-03" db="EMBL/GenBank/DDBJ databases">
        <title>Antimicrobial resistance genes in bacteria isolated from Japanese honey, and their potential for conferring macrolide and lincosamide resistance in the American foulbrood pathogen Paenibacillus larvae.</title>
        <authorList>
            <person name="Okamoto M."/>
            <person name="Kumagai M."/>
            <person name="Kanamori H."/>
            <person name="Takamatsu D."/>
        </authorList>
    </citation>
    <scope>NUCLEOTIDE SEQUENCE [LARGE SCALE GENOMIC DNA]</scope>
    <source>
        <strain evidence="1 2">J21TS3</strain>
    </source>
</reference>
<proteinExistence type="predicted"/>
<protein>
    <submittedName>
        <fullName evidence="1">Uncharacterized protein</fullName>
    </submittedName>
</protein>
<sequence length="94" mass="10070">MQTAKRGACKGCGPEYQVNDEYIQRVLSHPMFSSEHCVPEEVYQQRLAICQACPKLQDGISCSVCGCIIPVAAKLKARGCPLPGGGLWGTADAE</sequence>
<organism evidence="1 2">
    <name type="scientific">Paenibacillus cookii</name>
    <dbReference type="NCBI Taxonomy" id="157839"/>
    <lineage>
        <taxon>Bacteria</taxon>
        <taxon>Bacillati</taxon>
        <taxon>Bacillota</taxon>
        <taxon>Bacilli</taxon>
        <taxon>Bacillales</taxon>
        <taxon>Paenibacillaceae</taxon>
        <taxon>Paenibacillus</taxon>
    </lineage>
</organism>
<dbReference type="Pfam" id="PF19668">
    <property type="entry name" value="DUF6171"/>
    <property type="match status" value="1"/>
</dbReference>
<dbReference type="Proteomes" id="UP000680638">
    <property type="component" value="Unassembled WGS sequence"/>
</dbReference>
<name>A0ABQ4LXF0_9BACL</name>
<comment type="caution">
    <text evidence="1">The sequence shown here is derived from an EMBL/GenBank/DDBJ whole genome shotgun (WGS) entry which is preliminary data.</text>
</comment>
<accession>A0ABQ4LXF0</accession>
<gene>
    <name evidence="1" type="ORF">J21TS3_27810</name>
</gene>
<dbReference type="InterPro" id="IPR046169">
    <property type="entry name" value="DUF6171"/>
</dbReference>
<dbReference type="EMBL" id="BORW01000013">
    <property type="protein sequence ID" value="GIO67960.1"/>
    <property type="molecule type" value="Genomic_DNA"/>
</dbReference>
<keyword evidence="2" id="KW-1185">Reference proteome</keyword>